<dbReference type="AlphaFoldDB" id="A0A7J7ZJY4"/>
<dbReference type="Pfam" id="PF00078">
    <property type="entry name" value="RVT_1"/>
    <property type="match status" value="1"/>
</dbReference>
<dbReference type="Proteomes" id="UP000558488">
    <property type="component" value="Unassembled WGS sequence"/>
</dbReference>
<organism evidence="3 4">
    <name type="scientific">Pipistrellus kuhlii</name>
    <name type="common">Kuhl's pipistrelle</name>
    <dbReference type="NCBI Taxonomy" id="59472"/>
    <lineage>
        <taxon>Eukaryota</taxon>
        <taxon>Metazoa</taxon>
        <taxon>Chordata</taxon>
        <taxon>Craniata</taxon>
        <taxon>Vertebrata</taxon>
        <taxon>Euteleostomi</taxon>
        <taxon>Mammalia</taxon>
        <taxon>Eutheria</taxon>
        <taxon>Laurasiatheria</taxon>
        <taxon>Chiroptera</taxon>
        <taxon>Yangochiroptera</taxon>
        <taxon>Vespertilionidae</taxon>
        <taxon>Pipistrellus</taxon>
    </lineage>
</organism>
<dbReference type="SUPFAM" id="SSF56672">
    <property type="entry name" value="DNA/RNA polymerases"/>
    <property type="match status" value="1"/>
</dbReference>
<evidence type="ECO:0000259" key="2">
    <source>
        <dbReference type="PROSITE" id="PS50878"/>
    </source>
</evidence>
<evidence type="ECO:0000256" key="1">
    <source>
        <dbReference type="ARBA" id="ARBA00012493"/>
    </source>
</evidence>
<name>A0A7J7ZJY4_PIPKU</name>
<reference evidence="3 4" key="1">
    <citation type="journal article" date="2020" name="Nature">
        <title>Six reference-quality genomes reveal evolution of bat adaptations.</title>
        <authorList>
            <person name="Jebb D."/>
            <person name="Huang Z."/>
            <person name="Pippel M."/>
            <person name="Hughes G.M."/>
            <person name="Lavrichenko K."/>
            <person name="Devanna P."/>
            <person name="Winkler S."/>
            <person name="Jermiin L.S."/>
            <person name="Skirmuntt E.C."/>
            <person name="Katzourakis A."/>
            <person name="Burkitt-Gray L."/>
            <person name="Ray D.A."/>
            <person name="Sullivan K.A.M."/>
            <person name="Roscito J.G."/>
            <person name="Kirilenko B.M."/>
            <person name="Davalos L.M."/>
            <person name="Corthals A.P."/>
            <person name="Power M.L."/>
            <person name="Jones G."/>
            <person name="Ransome R.D."/>
            <person name="Dechmann D.K.N."/>
            <person name="Locatelli A.G."/>
            <person name="Puechmaille S.J."/>
            <person name="Fedrigo O."/>
            <person name="Jarvis E.D."/>
            <person name="Hiller M."/>
            <person name="Vernes S.C."/>
            <person name="Myers E.W."/>
            <person name="Teeling E.C."/>
        </authorList>
    </citation>
    <scope>NUCLEOTIDE SEQUENCE [LARGE SCALE GENOMIC DNA]</scope>
    <source>
        <strain evidence="3">MPipKuh1</strain>
        <tissue evidence="3">Flight muscle</tissue>
    </source>
</reference>
<protein>
    <recommendedName>
        <fullName evidence="1">RNA-directed DNA polymerase</fullName>
        <ecNumber evidence="1">2.7.7.49</ecNumber>
    </recommendedName>
</protein>
<keyword evidence="4" id="KW-1185">Reference proteome</keyword>
<dbReference type="GO" id="GO:0003964">
    <property type="term" value="F:RNA-directed DNA polymerase activity"/>
    <property type="evidence" value="ECO:0007669"/>
    <property type="project" value="UniProtKB-EC"/>
</dbReference>
<gene>
    <name evidence="3" type="ORF">mPipKuh1_009564</name>
</gene>
<comment type="caution">
    <text evidence="3">The sequence shown here is derived from an EMBL/GenBank/DDBJ whole genome shotgun (WGS) entry which is preliminary data.</text>
</comment>
<evidence type="ECO:0000313" key="4">
    <source>
        <dbReference type="Proteomes" id="UP000558488"/>
    </source>
</evidence>
<accession>A0A7J7ZJY4</accession>
<proteinExistence type="predicted"/>
<dbReference type="PROSITE" id="PS50878">
    <property type="entry name" value="RT_POL"/>
    <property type="match status" value="1"/>
</dbReference>
<dbReference type="PANTHER" id="PTHR19446">
    <property type="entry name" value="REVERSE TRANSCRIPTASES"/>
    <property type="match status" value="1"/>
</dbReference>
<dbReference type="EMBL" id="JACAGB010000003">
    <property type="protein sequence ID" value="KAF6374345.1"/>
    <property type="molecule type" value="Genomic_DNA"/>
</dbReference>
<dbReference type="InterPro" id="IPR000477">
    <property type="entry name" value="RT_dom"/>
</dbReference>
<evidence type="ECO:0000313" key="3">
    <source>
        <dbReference type="EMBL" id="KAF6374345.1"/>
    </source>
</evidence>
<dbReference type="InterPro" id="IPR043502">
    <property type="entry name" value="DNA/RNA_pol_sf"/>
</dbReference>
<feature type="domain" description="Reverse transcriptase" evidence="2">
    <location>
        <begin position="1"/>
        <end position="130"/>
    </location>
</feature>
<dbReference type="EC" id="2.7.7.49" evidence="1"/>
<sequence length="130" mass="15208">MQGWYNIHKSINVMHHINKLTYKNHIIISIHAEKAFDKIQHPFLIKSLSKLGIEKFYLNIIKTIYDKPTANMILNGQKRKLFPLRIGTKQGCPLSPLLFNIILEVLAIVIRQEEIKGIQIRKEEVKLILR</sequence>